<dbReference type="GO" id="GO:0006355">
    <property type="term" value="P:regulation of DNA-templated transcription"/>
    <property type="evidence" value="ECO:0007669"/>
    <property type="project" value="InterPro"/>
</dbReference>
<keyword evidence="4" id="KW-0804">Transcription</keyword>
<keyword evidence="2" id="KW-0805">Transcription regulation</keyword>
<evidence type="ECO:0000256" key="1">
    <source>
        <dbReference type="ARBA" id="ARBA00004123"/>
    </source>
</evidence>
<reference evidence="8 9" key="1">
    <citation type="journal article" date="2023" name="G3 (Bethesda)">
        <title>A chromosome-length genome assembly and annotation of blackberry (Rubus argutus, cv. 'Hillquist').</title>
        <authorList>
            <person name="Bruna T."/>
            <person name="Aryal R."/>
            <person name="Dudchenko O."/>
            <person name="Sargent D.J."/>
            <person name="Mead D."/>
            <person name="Buti M."/>
            <person name="Cavallini A."/>
            <person name="Hytonen T."/>
            <person name="Andres J."/>
            <person name="Pham M."/>
            <person name="Weisz D."/>
            <person name="Mascagni F."/>
            <person name="Usai G."/>
            <person name="Natali L."/>
            <person name="Bassil N."/>
            <person name="Fernandez G.E."/>
            <person name="Lomsadze A."/>
            <person name="Armour M."/>
            <person name="Olukolu B."/>
            <person name="Poorten T."/>
            <person name="Britton C."/>
            <person name="Davik J."/>
            <person name="Ashrafi H."/>
            <person name="Aiden E.L."/>
            <person name="Borodovsky M."/>
            <person name="Worthington M."/>
        </authorList>
    </citation>
    <scope>NUCLEOTIDE SEQUENCE [LARGE SCALE GENOMIC DNA]</scope>
    <source>
        <strain evidence="8">PI 553951</strain>
    </source>
</reference>
<evidence type="ECO:0000313" key="8">
    <source>
        <dbReference type="EMBL" id="KAK9910050.1"/>
    </source>
</evidence>
<keyword evidence="9" id="KW-1185">Reference proteome</keyword>
<dbReference type="PROSITE" id="PS51005">
    <property type="entry name" value="NAC"/>
    <property type="match status" value="1"/>
</dbReference>
<dbReference type="Pfam" id="PF02365">
    <property type="entry name" value="NAM"/>
    <property type="match status" value="1"/>
</dbReference>
<dbReference type="EMBL" id="JBEDUW010000007">
    <property type="protein sequence ID" value="KAK9910050.1"/>
    <property type="molecule type" value="Genomic_DNA"/>
</dbReference>
<dbReference type="Gene3D" id="2.170.150.80">
    <property type="entry name" value="NAC domain"/>
    <property type="match status" value="1"/>
</dbReference>
<evidence type="ECO:0000256" key="2">
    <source>
        <dbReference type="ARBA" id="ARBA00023015"/>
    </source>
</evidence>
<feature type="compositionally biased region" description="Polar residues" evidence="6">
    <location>
        <begin position="332"/>
        <end position="341"/>
    </location>
</feature>
<feature type="compositionally biased region" description="Polar residues" evidence="6">
    <location>
        <begin position="314"/>
        <end position="324"/>
    </location>
</feature>
<protein>
    <recommendedName>
        <fullName evidence="7">NAC domain-containing protein</fullName>
    </recommendedName>
</protein>
<dbReference type="GO" id="GO:0003677">
    <property type="term" value="F:DNA binding"/>
    <property type="evidence" value="ECO:0007669"/>
    <property type="project" value="UniProtKB-KW"/>
</dbReference>
<accession>A0AAW1VQ41</accession>
<comment type="caution">
    <text evidence="8">The sequence shown here is derived from an EMBL/GenBank/DDBJ whole genome shotgun (WGS) entry which is preliminary data.</text>
</comment>
<evidence type="ECO:0000256" key="6">
    <source>
        <dbReference type="SAM" id="MobiDB-lite"/>
    </source>
</evidence>
<feature type="region of interest" description="Disordered" evidence="6">
    <location>
        <begin position="301"/>
        <end position="355"/>
    </location>
</feature>
<evidence type="ECO:0000259" key="7">
    <source>
        <dbReference type="PROSITE" id="PS51005"/>
    </source>
</evidence>
<evidence type="ECO:0000313" key="9">
    <source>
        <dbReference type="Proteomes" id="UP001457282"/>
    </source>
</evidence>
<dbReference type="SUPFAM" id="SSF101941">
    <property type="entry name" value="NAC domain"/>
    <property type="match status" value="1"/>
</dbReference>
<dbReference type="InterPro" id="IPR003441">
    <property type="entry name" value="NAC-dom"/>
</dbReference>
<proteinExistence type="predicted"/>
<dbReference type="PANTHER" id="PTHR31989">
    <property type="entry name" value="NAC DOMAIN-CONTAINING PROTEIN 82-RELATED"/>
    <property type="match status" value="1"/>
</dbReference>
<dbReference type="Proteomes" id="UP001457282">
    <property type="component" value="Unassembled WGS sequence"/>
</dbReference>
<evidence type="ECO:0000256" key="5">
    <source>
        <dbReference type="ARBA" id="ARBA00023242"/>
    </source>
</evidence>
<organism evidence="8 9">
    <name type="scientific">Rubus argutus</name>
    <name type="common">Southern blackberry</name>
    <dbReference type="NCBI Taxonomy" id="59490"/>
    <lineage>
        <taxon>Eukaryota</taxon>
        <taxon>Viridiplantae</taxon>
        <taxon>Streptophyta</taxon>
        <taxon>Embryophyta</taxon>
        <taxon>Tracheophyta</taxon>
        <taxon>Spermatophyta</taxon>
        <taxon>Magnoliopsida</taxon>
        <taxon>eudicotyledons</taxon>
        <taxon>Gunneridae</taxon>
        <taxon>Pentapetalae</taxon>
        <taxon>rosids</taxon>
        <taxon>fabids</taxon>
        <taxon>Rosales</taxon>
        <taxon>Rosaceae</taxon>
        <taxon>Rosoideae</taxon>
        <taxon>Rosoideae incertae sedis</taxon>
        <taxon>Rubus</taxon>
    </lineage>
</organism>
<dbReference type="AlphaFoldDB" id="A0AAW1VQ41"/>
<keyword evidence="5" id="KW-0539">Nucleus</keyword>
<evidence type="ECO:0000256" key="3">
    <source>
        <dbReference type="ARBA" id="ARBA00023125"/>
    </source>
</evidence>
<comment type="subcellular location">
    <subcellularLocation>
        <location evidence="1">Nucleus</location>
    </subcellularLocation>
</comment>
<sequence>MNSSCITIPEGVGFRPSDKKLLCHYLVKKNQGMDSQITIIPEIDLCQHEPRDLPALVFERAGSRDRELLIRLTMADDPVDRVWHFFSRRDFKSSHSSRCNRTTEQGSWKKQGKDHEIMEIGGKRILTFYEAGEPKANKTKSSWVIHEYYLIEPHSKPPRQIGNFVLYRLKNNSGEFDHDPIWDEAEPSSGSCSMISTVEIQAAANGNHDEAELGIASDLEIQAASNDTHTEAELDLAFNAMIEKIRDDHELENLNSLFPQPLPPHPHQLPQPQDYHTTTLQSPIYQQPGNVSHATNVCNDESRKRNYPFGDNDLSLTKKNNISTNDDDELGRNTSSSSENQAADGIPEGAQPVANLGSVFDSFPAQNYDHALPSINGEPRDFSYYNDFIEWDDLPNLVEDIGFPLA</sequence>
<gene>
    <name evidence="8" type="ORF">M0R45_034027</name>
</gene>
<dbReference type="GO" id="GO:0005634">
    <property type="term" value="C:nucleus"/>
    <property type="evidence" value="ECO:0007669"/>
    <property type="project" value="UniProtKB-SubCell"/>
</dbReference>
<feature type="domain" description="NAC" evidence="7">
    <location>
        <begin position="8"/>
        <end position="172"/>
    </location>
</feature>
<keyword evidence="3" id="KW-0238">DNA-binding</keyword>
<dbReference type="InterPro" id="IPR036093">
    <property type="entry name" value="NAC_dom_sf"/>
</dbReference>
<name>A0AAW1VQ41_RUBAR</name>
<evidence type="ECO:0000256" key="4">
    <source>
        <dbReference type="ARBA" id="ARBA00023163"/>
    </source>
</evidence>